<keyword evidence="2" id="KW-1185">Reference proteome</keyword>
<dbReference type="InterPro" id="IPR005901">
    <property type="entry name" value="GLPGLI"/>
</dbReference>
<dbReference type="KEGG" id="bpor:BPO_1204"/>
<dbReference type="Proteomes" id="UP001432059">
    <property type="component" value="Chromosome"/>
</dbReference>
<protein>
    <submittedName>
        <fullName evidence="1">GLPGLI family protein</fullName>
    </submittedName>
</protein>
<dbReference type="NCBIfam" id="TIGR01200">
    <property type="entry name" value="GLPGLI"/>
    <property type="match status" value="1"/>
</dbReference>
<sequence>MPKTDFKYQVLKTNDSVFVKQRIDRGNFYYVETTHWHWKINNDKVASIQGMKARYAEVDFSGRHFGAWFSDEIPVFDGPYIFKNLPGLILKIEDSKKHYSFELVQSYTVEDAGLELPKKILEQAKQTSKKKFYDAIESEKDNMINALKEMGGVVSIEQERNYHQRQKKKNNPLELKP</sequence>
<name>A0AAU0F778_9FLAO</name>
<gene>
    <name evidence="1" type="ORF">BPO_1204</name>
</gene>
<dbReference type="EMBL" id="CP136426">
    <property type="protein sequence ID" value="WOC51851.1"/>
    <property type="molecule type" value="Genomic_DNA"/>
</dbReference>
<dbReference type="RefSeq" id="WP_327983538.1">
    <property type="nucleotide sequence ID" value="NZ_CP136426.1"/>
</dbReference>
<proteinExistence type="predicted"/>
<dbReference type="AlphaFoldDB" id="A0AAU0F778"/>
<evidence type="ECO:0000313" key="1">
    <source>
        <dbReference type="EMBL" id="WOC51851.1"/>
    </source>
</evidence>
<accession>A0AAU0F778</accession>
<reference evidence="1" key="1">
    <citation type="submission" date="2023-10" db="EMBL/GenBank/DDBJ databases">
        <title>Characterization and whole genome sequencing of a novel strain of Bergeyella porcorum QD2021 isolated from pig.</title>
        <authorList>
            <person name="Liu G."/>
            <person name="Chen C."/>
            <person name="Han X."/>
        </authorList>
    </citation>
    <scope>NUCLEOTIDE SEQUENCE</scope>
    <source>
        <strain evidence="1">QD2021</strain>
    </source>
</reference>
<evidence type="ECO:0000313" key="2">
    <source>
        <dbReference type="Proteomes" id="UP001432059"/>
    </source>
</evidence>
<organism evidence="1 2">
    <name type="scientific">Bergeyella porcorum</name>
    <dbReference type="NCBI Taxonomy" id="1735111"/>
    <lineage>
        <taxon>Bacteria</taxon>
        <taxon>Pseudomonadati</taxon>
        <taxon>Bacteroidota</taxon>
        <taxon>Flavobacteriia</taxon>
        <taxon>Flavobacteriales</taxon>
        <taxon>Weeksellaceae</taxon>
        <taxon>Bergeyella</taxon>
    </lineage>
</organism>
<dbReference type="Pfam" id="PF09697">
    <property type="entry name" value="Porph_ging"/>
    <property type="match status" value="1"/>
</dbReference>